<name>A0ABT9J1Q2_9BACL</name>
<dbReference type="RefSeq" id="WP_305992819.1">
    <property type="nucleotide sequence ID" value="NZ_JAVAMP010000008.1"/>
</dbReference>
<evidence type="ECO:0000313" key="2">
    <source>
        <dbReference type="EMBL" id="MDP5275510.1"/>
    </source>
</evidence>
<protein>
    <submittedName>
        <fullName evidence="2">Glycosyltransferase</fullName>
        <ecNumber evidence="2">2.4.-.-</ecNumber>
    </submittedName>
</protein>
<evidence type="ECO:0000313" key="3">
    <source>
        <dbReference type="Proteomes" id="UP001231941"/>
    </source>
</evidence>
<dbReference type="InterPro" id="IPR055259">
    <property type="entry name" value="YkvP/CgeB_Glyco_trans-like"/>
</dbReference>
<proteinExistence type="predicted"/>
<gene>
    <name evidence="2" type="ORF">Q5Y73_15480</name>
</gene>
<sequence length="350" mass="40991">MKFIKKYKMNRNSNHYINNDKNKKKLKILYVQSGKRQPYVALEESLIKYFKKEIPQFHTILPHEHIHKVAQEIKPHLILVFDGWNFSVTKIKVLKRLGFVTAVWLLDDPYYTDITEIIAPKYDYIFTVESGCIDFYKSLGCKNVNFLPLAVDPDIFKLNRNVEAEYKSDVLFVGNAHPDRVDYFKEIEAELLKRNIGIIGPGWEEINDSLLTKTIIKNNWITPEETAKYYNGAKIVINMHRSIDNPNINRNTKVKINALSVNPRTFEIAACGAFQLTDIRKDLYDLYTPGHDIATYKTSIEMIRKMDYYLYHSDKRQSMAAKAMEKTLQNETYSIRVNQLLEYLTKELKL</sequence>
<dbReference type="Pfam" id="PF13524">
    <property type="entry name" value="Glyco_trans_1_2"/>
    <property type="match status" value="1"/>
</dbReference>
<keyword evidence="2" id="KW-0328">Glycosyltransferase</keyword>
<dbReference type="EC" id="2.4.-.-" evidence="2"/>
<accession>A0ABT9J1Q2</accession>
<evidence type="ECO:0000259" key="1">
    <source>
        <dbReference type="Pfam" id="PF13524"/>
    </source>
</evidence>
<keyword evidence="3" id="KW-1185">Reference proteome</keyword>
<dbReference type="Proteomes" id="UP001231941">
    <property type="component" value="Unassembled WGS sequence"/>
</dbReference>
<feature type="domain" description="Spore protein YkvP/CgeB glycosyl transferase-like" evidence="1">
    <location>
        <begin position="185"/>
        <end position="342"/>
    </location>
</feature>
<organism evidence="2 3">
    <name type="scientific">Chengkuizengella axinellae</name>
    <dbReference type="NCBI Taxonomy" id="3064388"/>
    <lineage>
        <taxon>Bacteria</taxon>
        <taxon>Bacillati</taxon>
        <taxon>Bacillota</taxon>
        <taxon>Bacilli</taxon>
        <taxon>Bacillales</taxon>
        <taxon>Paenibacillaceae</taxon>
        <taxon>Chengkuizengella</taxon>
    </lineage>
</organism>
<dbReference type="SUPFAM" id="SSF53756">
    <property type="entry name" value="UDP-Glycosyltransferase/glycogen phosphorylase"/>
    <property type="match status" value="1"/>
</dbReference>
<dbReference type="EMBL" id="JAVAMP010000008">
    <property type="protein sequence ID" value="MDP5275510.1"/>
    <property type="molecule type" value="Genomic_DNA"/>
</dbReference>
<keyword evidence="2" id="KW-0808">Transferase</keyword>
<dbReference type="GO" id="GO:0016757">
    <property type="term" value="F:glycosyltransferase activity"/>
    <property type="evidence" value="ECO:0007669"/>
    <property type="project" value="UniProtKB-KW"/>
</dbReference>
<comment type="caution">
    <text evidence="2">The sequence shown here is derived from an EMBL/GenBank/DDBJ whole genome shotgun (WGS) entry which is preliminary data.</text>
</comment>
<reference evidence="2 3" key="1">
    <citation type="submission" date="2023-08" db="EMBL/GenBank/DDBJ databases">
        <authorList>
            <person name="Park J.-S."/>
        </authorList>
    </citation>
    <scope>NUCLEOTIDE SEQUENCE [LARGE SCALE GENOMIC DNA]</scope>
    <source>
        <strain evidence="2 3">2205SS18-9</strain>
    </source>
</reference>